<feature type="compositionally biased region" description="Polar residues" evidence="2">
    <location>
        <begin position="666"/>
        <end position="684"/>
    </location>
</feature>
<feature type="transmembrane region" description="Helical" evidence="3">
    <location>
        <begin position="343"/>
        <end position="363"/>
    </location>
</feature>
<dbReference type="InterPro" id="IPR006570">
    <property type="entry name" value="SPK_dom"/>
</dbReference>
<keyword evidence="3" id="KW-0472">Membrane</keyword>
<comment type="caution">
    <text evidence="5">The sequence shown here is derived from an EMBL/GenBank/DDBJ whole genome shotgun (WGS) entry which is preliminary data.</text>
</comment>
<proteinExistence type="predicted"/>
<keyword evidence="3" id="KW-1133">Transmembrane helix</keyword>
<dbReference type="SMART" id="SM00583">
    <property type="entry name" value="SPK"/>
    <property type="match status" value="1"/>
</dbReference>
<feature type="compositionally biased region" description="Acidic residues" evidence="2">
    <location>
        <begin position="688"/>
        <end position="697"/>
    </location>
</feature>
<evidence type="ECO:0000313" key="5">
    <source>
        <dbReference type="EMBL" id="KAF1752141.1"/>
    </source>
</evidence>
<feature type="region of interest" description="Disordered" evidence="2">
    <location>
        <begin position="651"/>
        <end position="734"/>
    </location>
</feature>
<feature type="transmembrane region" description="Helical" evidence="3">
    <location>
        <begin position="114"/>
        <end position="140"/>
    </location>
</feature>
<feature type="transmembrane region" description="Helical" evidence="3">
    <location>
        <begin position="220"/>
        <end position="242"/>
    </location>
</feature>
<sequence>MRISETASNARQSQEKILVVQSVATTTFILSFEITSYFNDLFYTEYMSLAELDRRIISYSRSSLVTLTCFFIYFIGTPGIRKILLEKMRTSTGNRKNTTTIVAARFSNNRIPIVYIYIMIACNAGVCLVEFYSDIFPYFISKKAYKWIYKNLGEYLTLFDYHVYTYPLLLTVLMIIERIYAIFFPFGRAFADRKLWLYCFTLAVTRVTLFSFIRYLTQIVLLALLLIPFFSGCAVNYSFYTFDYSTECDPDGHFITYIFDTYTGLIPVVCLILNFLLILYISLRRRKFQNPADRKLNARQSHEKTLLIQSISSTTFLLIYEITEVATDIFSEQYEALPEFTRRMIYYARAGSVALTCFFIYFVGTSSIRRIIIAKVLKIMKKEKKVPRMMGDHTPKRKMSGDADEPLPKRIGFSHKKESDMWEYVLSLICIREPNVLIVLNSHVRDSLYLWEEMKRETETVLSAQELYDLFHKSMLPNIAKADLSVQAKACLYYSLKVKLDPDFLKILENVAHVQVSEDSKLTGFRKKSTGDDSDACSTSRNPNDFWYSVWDDKVYCEEDSDDDEEYNEPKRTHTAELVRLVEPIDDEPDVSILQVSRPIAERIMVPVDAIEVDGVGTVDKKSKKKNEASLGIDQTESTDDMQCVGNVKNIGTSALPEPATRSRASRNLFNSSQGKVSESSSDSRYNDEEDTSDEIEFLGTVNPTPKHGRASRSDKQHSMYVKQKADQQTASQKMADYKNPNRLVSSFMSLQSAFASALKRIDVLEKNAAEAKVKSTIDSDLVAELQQRVIAAEKVVEDIKYNQRIHKTPPSDVVDVELAAASSVSAVFEFNPVPFHINSKNVPVLESEVSIGAQKNDENQESFIADTSSPSVIQTEPCSSNQTQNTVKPKNIKKVVTNMKKKEKRCSSRQLKSTKKTTQKTAKNYTQIQQKANSVAHVKEIKNLDGFLSVPLDIPRRQSKTPIRYGIL</sequence>
<evidence type="ECO:0000256" key="1">
    <source>
        <dbReference type="SAM" id="Coils"/>
    </source>
</evidence>
<name>A0A6A5GBP2_CAERE</name>
<dbReference type="CTD" id="9825165"/>
<organism evidence="5 6">
    <name type="scientific">Caenorhabditis remanei</name>
    <name type="common">Caenorhabditis vulgaris</name>
    <dbReference type="NCBI Taxonomy" id="31234"/>
    <lineage>
        <taxon>Eukaryota</taxon>
        <taxon>Metazoa</taxon>
        <taxon>Ecdysozoa</taxon>
        <taxon>Nematoda</taxon>
        <taxon>Chromadorea</taxon>
        <taxon>Rhabditida</taxon>
        <taxon>Rhabditina</taxon>
        <taxon>Rhabditomorpha</taxon>
        <taxon>Rhabditoidea</taxon>
        <taxon>Rhabditidae</taxon>
        <taxon>Peloderinae</taxon>
        <taxon>Caenorhabditis</taxon>
    </lineage>
</organism>
<reference evidence="5 6" key="1">
    <citation type="submission" date="2019-12" db="EMBL/GenBank/DDBJ databases">
        <title>Chromosome-level assembly of the Caenorhabditis remanei genome.</title>
        <authorList>
            <person name="Teterina A.A."/>
            <person name="Willis J.H."/>
            <person name="Phillips P.C."/>
        </authorList>
    </citation>
    <scope>NUCLEOTIDE SEQUENCE [LARGE SCALE GENOMIC DNA]</scope>
    <source>
        <strain evidence="5 6">PX506</strain>
        <tissue evidence="5">Whole organism</tissue>
    </source>
</reference>
<dbReference type="AlphaFoldDB" id="A0A6A5GBP2"/>
<evidence type="ECO:0000256" key="3">
    <source>
        <dbReference type="SAM" id="Phobius"/>
    </source>
</evidence>
<keyword evidence="3" id="KW-0812">Transmembrane</keyword>
<dbReference type="KEGG" id="crq:GCK72_018695"/>
<dbReference type="SUPFAM" id="SSF81321">
    <property type="entry name" value="Family A G protein-coupled receptor-like"/>
    <property type="match status" value="1"/>
</dbReference>
<dbReference type="Pfam" id="PF03383">
    <property type="entry name" value="Serpentine_r_xa"/>
    <property type="match status" value="1"/>
</dbReference>
<feature type="domain" description="SPK" evidence="4">
    <location>
        <begin position="417"/>
        <end position="531"/>
    </location>
</feature>
<feature type="transmembrane region" description="Helical" evidence="3">
    <location>
        <begin position="64"/>
        <end position="84"/>
    </location>
</feature>
<dbReference type="InterPro" id="IPR005047">
    <property type="entry name" value="7TM_GPCR_serpentine_rcpt_Srxa"/>
</dbReference>
<dbReference type="GeneID" id="9825165"/>
<feature type="region of interest" description="Disordered" evidence="2">
    <location>
        <begin position="900"/>
        <end position="924"/>
    </location>
</feature>
<evidence type="ECO:0000313" key="6">
    <source>
        <dbReference type="Proteomes" id="UP000483820"/>
    </source>
</evidence>
<feature type="transmembrane region" description="Helical" evidence="3">
    <location>
        <begin position="161"/>
        <end position="183"/>
    </location>
</feature>
<gene>
    <name evidence="5" type="ORF">GCK72_018695</name>
</gene>
<dbReference type="Pfam" id="PF04435">
    <property type="entry name" value="SPK"/>
    <property type="match status" value="1"/>
</dbReference>
<protein>
    <recommendedName>
        <fullName evidence="4">SPK domain-containing protein</fullName>
    </recommendedName>
</protein>
<dbReference type="Proteomes" id="UP000483820">
    <property type="component" value="Chromosome V"/>
</dbReference>
<feature type="transmembrane region" description="Helical" evidence="3">
    <location>
        <begin position="262"/>
        <end position="283"/>
    </location>
</feature>
<feature type="region of interest" description="Disordered" evidence="2">
    <location>
        <begin position="868"/>
        <end position="887"/>
    </location>
</feature>
<accession>A0A6A5GBP2</accession>
<evidence type="ECO:0000259" key="4">
    <source>
        <dbReference type="SMART" id="SM00583"/>
    </source>
</evidence>
<dbReference type="RefSeq" id="XP_053581610.1">
    <property type="nucleotide sequence ID" value="XM_053732697.1"/>
</dbReference>
<keyword evidence="1" id="KW-0175">Coiled coil</keyword>
<feature type="coiled-coil region" evidence="1">
    <location>
        <begin position="755"/>
        <end position="803"/>
    </location>
</feature>
<dbReference type="PANTHER" id="PTHR23018:SF4">
    <property type="entry name" value="G_PROTEIN_RECEP_F1_2 DOMAIN-CONTAINING PROTEIN-RELATED"/>
    <property type="match status" value="1"/>
</dbReference>
<dbReference type="EMBL" id="WUAV01000005">
    <property type="protein sequence ID" value="KAF1752141.1"/>
    <property type="molecule type" value="Genomic_DNA"/>
</dbReference>
<evidence type="ECO:0000256" key="2">
    <source>
        <dbReference type="SAM" id="MobiDB-lite"/>
    </source>
</evidence>
<dbReference type="PANTHER" id="PTHR23018">
    <property type="entry name" value="SERPENTINE RECEPTOR, CLASS XA-RELATED"/>
    <property type="match status" value="1"/>
</dbReference>
<feature type="region of interest" description="Disordered" evidence="2">
    <location>
        <begin position="619"/>
        <end position="638"/>
    </location>
</feature>